<feature type="signal peptide" evidence="2">
    <location>
        <begin position="1"/>
        <end position="37"/>
    </location>
</feature>
<name>A0ABS4DTA3_9HYPH</name>
<feature type="compositionally biased region" description="Polar residues" evidence="1">
    <location>
        <begin position="48"/>
        <end position="67"/>
    </location>
</feature>
<evidence type="ECO:0000256" key="1">
    <source>
        <dbReference type="SAM" id="MobiDB-lite"/>
    </source>
</evidence>
<accession>A0ABS4DTA3</accession>
<feature type="region of interest" description="Disordered" evidence="1">
    <location>
        <begin position="44"/>
        <end position="77"/>
    </location>
</feature>
<protein>
    <recommendedName>
        <fullName evidence="5">Outer membrane beta-barrel protein</fullName>
    </recommendedName>
</protein>
<dbReference type="EMBL" id="JAGGJU010000001">
    <property type="protein sequence ID" value="MBP1848926.1"/>
    <property type="molecule type" value="Genomic_DNA"/>
</dbReference>
<reference evidence="3 4" key="1">
    <citation type="submission" date="2021-03" db="EMBL/GenBank/DDBJ databases">
        <title>Genomic Encyclopedia of Type Strains, Phase IV (KMG-IV): sequencing the most valuable type-strain genomes for metagenomic binning, comparative biology and taxonomic classification.</title>
        <authorList>
            <person name="Goeker M."/>
        </authorList>
    </citation>
    <scope>NUCLEOTIDE SEQUENCE [LARGE SCALE GENOMIC DNA]</scope>
    <source>
        <strain evidence="3 4">DSM 21600</strain>
    </source>
</reference>
<comment type="caution">
    <text evidence="3">The sequence shown here is derived from an EMBL/GenBank/DDBJ whole genome shotgun (WGS) entry which is preliminary data.</text>
</comment>
<evidence type="ECO:0000313" key="3">
    <source>
        <dbReference type="EMBL" id="MBP1848926.1"/>
    </source>
</evidence>
<dbReference type="Proteomes" id="UP000759443">
    <property type="component" value="Unassembled WGS sequence"/>
</dbReference>
<evidence type="ECO:0000313" key="4">
    <source>
        <dbReference type="Proteomes" id="UP000759443"/>
    </source>
</evidence>
<dbReference type="RefSeq" id="WP_209941641.1">
    <property type="nucleotide sequence ID" value="NZ_JAGGJU010000001.1"/>
</dbReference>
<evidence type="ECO:0008006" key="5">
    <source>
        <dbReference type="Google" id="ProtNLM"/>
    </source>
</evidence>
<dbReference type="Pfam" id="PF10082">
    <property type="entry name" value="BBP2_2"/>
    <property type="match status" value="1"/>
</dbReference>
<keyword evidence="4" id="KW-1185">Reference proteome</keyword>
<dbReference type="InterPro" id="IPR018759">
    <property type="entry name" value="BBP2_2"/>
</dbReference>
<dbReference type="SUPFAM" id="SSF56935">
    <property type="entry name" value="Porins"/>
    <property type="match status" value="1"/>
</dbReference>
<sequence length="499" mass="53300">MASKQRSDRRTGKICRRVHIAALAAALGIAGHGAALAQTAAQSSAQSPYGTTDTGNSTEPTYGQDTGTAAAPEGTDGTDLANAVPTSDDLLQAGDENADFKPNAAVERENLRQTGPDDLRLRDAEADPSGVHLGTMILRPTLSQGIQVERTRTGASKDTSVYSETQLKGVLTSDWSRHLLTVTGNGTLEKVLSGRSDEGSSANLGAELRLDLADQTTVTFNAGYDFSREDPNNDEAVDNARTQYGIHRLDAGVAVEHDVGRLRGTVGLSGSRWIYTDAELNDGTRLSLSDRDRNYGALRLRLGYEVSPALTPFVEASLGRLQYDQKRDSSGYQRSADVYAAKAGVSLDLRDKLRGELALGYTQERFDDGRLDDISAMTIDSSLGWSPHEGTDVAIGLSTSLDPTSTAGASGSVVYATNVSITQQVRDDLVATLSGETKWTRYPGLSDSNSTTYGAKAELAYGLNRYFALTGGLGYEYTQRRSSDDTETLRATIGVSAKR</sequence>
<keyword evidence="2" id="KW-0732">Signal</keyword>
<gene>
    <name evidence="3" type="ORF">J2Z17_000343</name>
</gene>
<evidence type="ECO:0000256" key="2">
    <source>
        <dbReference type="SAM" id="SignalP"/>
    </source>
</evidence>
<feature type="chain" id="PRO_5047447785" description="Outer membrane beta-barrel protein" evidence="2">
    <location>
        <begin position="38"/>
        <end position="499"/>
    </location>
</feature>
<organism evidence="3 4">
    <name type="scientific">Rhizobium halophytocola</name>
    <dbReference type="NCBI Taxonomy" id="735519"/>
    <lineage>
        <taxon>Bacteria</taxon>
        <taxon>Pseudomonadati</taxon>
        <taxon>Pseudomonadota</taxon>
        <taxon>Alphaproteobacteria</taxon>
        <taxon>Hyphomicrobiales</taxon>
        <taxon>Rhizobiaceae</taxon>
        <taxon>Rhizobium/Agrobacterium group</taxon>
        <taxon>Rhizobium</taxon>
    </lineage>
</organism>
<proteinExistence type="predicted"/>